<dbReference type="InterPro" id="IPR051865">
    <property type="entry name" value="WD-repeat_CDT2_adapter"/>
</dbReference>
<proteinExistence type="inferred from homology"/>
<sequence length="733" mass="80631">MASKLTNGLLPELSKRVFVERFENSDADCHKLFFDNDSDEIGVPMTCKFGRDNFSHVCGVADELGGVRLYDTTKDARRPLLHYWTAHSNAVFDVAWVHGENKVLTASGDQSAALWDVNRSVPITTFKGHTCSVRSVAPCPDSPAGKYHAPVKAIHNAHSLVRRADVNKHRRKTRRTGPVLDTQQSVTCVLYQSDNLLISAGAVDGCVKVWDTRKTYIASAASLPVPLYCFEYPGIDRRRKGLISMAIDHTCSRLFASYTDNTIYCFDIVRYHKDPVSPDGKYLISGSSNTTAFIWQVDKPEEWPVALYGHEEDVSAVDWCPSEITKLATVADDATLRIWRPSEREEGTPLFVYSSSCGFAKDQAPRKRISGDKPKASQEIEPLHTHRSPAKTAQLLVAAARKPSTGQAQGTKPCAAHDSGAGTSQEESSTSRSAIPVSSQNHQQSLSDSLEVAPLDSSRACCEEHVPEEANTPGKLPIGWTWPVPSSAIPEDKEETEERTAVVEGNRDRENAENVFRISAKEHCQKPDSNSSTLEKVCTSPGSPSKHRLSPRSLFQENSSDDNEIKAQLCEMSPTKRQCLKDIDTNSPSKRDIMPVSSAREFTSRTNGGLPKPLFFSSPTMNLPNSVLDTPQDKRPPKVSSPQTEGSHKPKRDWLTDYRLSHPTTPDSSKAGKKVGREASPAPTTPKDKAASPCVKSLSMEDRITPSKKKASVKQCRSPPTSHNPETGENGWL</sequence>
<feature type="region of interest" description="Disordered" evidence="7">
    <location>
        <begin position="363"/>
        <end position="453"/>
    </location>
</feature>
<feature type="compositionally biased region" description="Basic and acidic residues" evidence="7">
    <location>
        <begin position="580"/>
        <end position="593"/>
    </location>
</feature>
<comment type="similarity">
    <text evidence="5">Belongs to the WD repeat cdt2 family.</text>
</comment>
<dbReference type="PROSITE" id="PS00678">
    <property type="entry name" value="WD_REPEATS_1"/>
    <property type="match status" value="2"/>
</dbReference>
<keyword evidence="4" id="KW-0833">Ubl conjugation pathway</keyword>
<dbReference type="EMBL" id="JACVVK020000024">
    <property type="protein sequence ID" value="KAK7502705.1"/>
    <property type="molecule type" value="Genomic_DNA"/>
</dbReference>
<keyword evidence="3" id="KW-0677">Repeat</keyword>
<feature type="repeat" description="WD" evidence="6">
    <location>
        <begin position="307"/>
        <end position="339"/>
    </location>
</feature>
<feature type="compositionally biased region" description="Basic and acidic residues" evidence="7">
    <location>
        <begin position="363"/>
        <end position="384"/>
    </location>
</feature>
<evidence type="ECO:0000256" key="2">
    <source>
        <dbReference type="ARBA" id="ARBA00022574"/>
    </source>
</evidence>
<feature type="compositionally biased region" description="Polar residues" evidence="7">
    <location>
        <begin position="421"/>
        <end position="448"/>
    </location>
</feature>
<dbReference type="InterPro" id="IPR036322">
    <property type="entry name" value="WD40_repeat_dom_sf"/>
</dbReference>
<dbReference type="InterPro" id="IPR001680">
    <property type="entry name" value="WD40_rpt"/>
</dbReference>
<evidence type="ECO:0000313" key="9">
    <source>
        <dbReference type="Proteomes" id="UP001519460"/>
    </source>
</evidence>
<feature type="region of interest" description="Disordered" evidence="7">
    <location>
        <begin position="580"/>
        <end position="733"/>
    </location>
</feature>
<comment type="pathway">
    <text evidence="1">Protein modification; protein ubiquitination.</text>
</comment>
<comment type="caution">
    <text evidence="8">The sequence shown here is derived from an EMBL/GenBank/DDBJ whole genome shotgun (WGS) entry which is preliminary data.</text>
</comment>
<feature type="compositionally biased region" description="Basic and acidic residues" evidence="7">
    <location>
        <begin position="646"/>
        <end position="660"/>
    </location>
</feature>
<evidence type="ECO:0000256" key="1">
    <source>
        <dbReference type="ARBA" id="ARBA00004906"/>
    </source>
</evidence>
<dbReference type="Pfam" id="PF00400">
    <property type="entry name" value="WD40"/>
    <property type="match status" value="5"/>
</dbReference>
<feature type="compositionally biased region" description="Polar residues" evidence="7">
    <location>
        <begin position="718"/>
        <end position="727"/>
    </location>
</feature>
<gene>
    <name evidence="8" type="ORF">BaRGS_00005955</name>
</gene>
<evidence type="ECO:0000256" key="6">
    <source>
        <dbReference type="PROSITE-ProRule" id="PRU00221"/>
    </source>
</evidence>
<dbReference type="PROSITE" id="PS50294">
    <property type="entry name" value="WD_REPEATS_REGION"/>
    <property type="match status" value="2"/>
</dbReference>
<evidence type="ECO:0008006" key="10">
    <source>
        <dbReference type="Google" id="ProtNLM"/>
    </source>
</evidence>
<evidence type="ECO:0000313" key="8">
    <source>
        <dbReference type="EMBL" id="KAK7502705.1"/>
    </source>
</evidence>
<dbReference type="PANTHER" id="PTHR22852:SF0">
    <property type="entry name" value="DENTICLELESS PROTEIN HOMOLOG"/>
    <property type="match status" value="1"/>
</dbReference>
<evidence type="ECO:0000256" key="4">
    <source>
        <dbReference type="ARBA" id="ARBA00022786"/>
    </source>
</evidence>
<keyword evidence="2 6" id="KW-0853">WD repeat</keyword>
<dbReference type="InterPro" id="IPR019775">
    <property type="entry name" value="WD40_repeat_CS"/>
</dbReference>
<dbReference type="Gene3D" id="2.130.10.10">
    <property type="entry name" value="YVTN repeat-like/Quinoprotein amine dehydrogenase"/>
    <property type="match status" value="2"/>
</dbReference>
<dbReference type="PANTHER" id="PTHR22852">
    <property type="entry name" value="LETHAL 2 DENTICLELESS PROTEIN RETINOIC ACID-REGULATED NUCLEAR MATRIX-ASSOCIATED PROTEIN"/>
    <property type="match status" value="1"/>
</dbReference>
<feature type="compositionally biased region" description="Polar residues" evidence="7">
    <location>
        <begin position="617"/>
        <end position="629"/>
    </location>
</feature>
<feature type="compositionally biased region" description="Basic and acidic residues" evidence="7">
    <location>
        <begin position="496"/>
        <end position="512"/>
    </location>
</feature>
<dbReference type="AlphaFoldDB" id="A0ABD0LT41"/>
<evidence type="ECO:0000256" key="5">
    <source>
        <dbReference type="ARBA" id="ARBA00038344"/>
    </source>
</evidence>
<organism evidence="8 9">
    <name type="scientific">Batillaria attramentaria</name>
    <dbReference type="NCBI Taxonomy" id="370345"/>
    <lineage>
        <taxon>Eukaryota</taxon>
        <taxon>Metazoa</taxon>
        <taxon>Spiralia</taxon>
        <taxon>Lophotrochozoa</taxon>
        <taxon>Mollusca</taxon>
        <taxon>Gastropoda</taxon>
        <taxon>Caenogastropoda</taxon>
        <taxon>Sorbeoconcha</taxon>
        <taxon>Cerithioidea</taxon>
        <taxon>Batillariidae</taxon>
        <taxon>Batillaria</taxon>
    </lineage>
</organism>
<name>A0ABD0LT41_9CAEN</name>
<reference evidence="8 9" key="1">
    <citation type="journal article" date="2023" name="Sci. Data">
        <title>Genome assembly of the Korean intertidal mud-creeper Batillaria attramentaria.</title>
        <authorList>
            <person name="Patra A.K."/>
            <person name="Ho P.T."/>
            <person name="Jun S."/>
            <person name="Lee S.J."/>
            <person name="Kim Y."/>
            <person name="Won Y.J."/>
        </authorList>
    </citation>
    <scope>NUCLEOTIDE SEQUENCE [LARGE SCALE GENOMIC DNA]</scope>
    <source>
        <strain evidence="8">Wonlab-2016</strain>
    </source>
</reference>
<feature type="region of interest" description="Disordered" evidence="7">
    <location>
        <begin position="486"/>
        <end position="562"/>
    </location>
</feature>
<feature type="repeat" description="WD" evidence="6">
    <location>
        <begin position="179"/>
        <end position="220"/>
    </location>
</feature>
<evidence type="ECO:0000256" key="3">
    <source>
        <dbReference type="ARBA" id="ARBA00022737"/>
    </source>
</evidence>
<dbReference type="InterPro" id="IPR015943">
    <property type="entry name" value="WD40/YVTN_repeat-like_dom_sf"/>
</dbReference>
<protein>
    <recommendedName>
        <fullName evidence="10">Denticleless</fullName>
    </recommendedName>
</protein>
<evidence type="ECO:0000256" key="7">
    <source>
        <dbReference type="SAM" id="MobiDB-lite"/>
    </source>
</evidence>
<dbReference type="Proteomes" id="UP001519460">
    <property type="component" value="Unassembled WGS sequence"/>
</dbReference>
<dbReference type="PROSITE" id="PS50082">
    <property type="entry name" value="WD_REPEATS_2"/>
    <property type="match status" value="3"/>
</dbReference>
<dbReference type="SUPFAM" id="SSF50978">
    <property type="entry name" value="WD40 repeat-like"/>
    <property type="match status" value="1"/>
</dbReference>
<keyword evidence="9" id="KW-1185">Reference proteome</keyword>
<accession>A0ABD0LT41</accession>
<feature type="repeat" description="WD" evidence="6">
    <location>
        <begin position="84"/>
        <end position="125"/>
    </location>
</feature>
<dbReference type="SMART" id="SM00320">
    <property type="entry name" value="WD40"/>
    <property type="match status" value="4"/>
</dbReference>